<dbReference type="EMBL" id="JBICZW010000008">
    <property type="protein sequence ID" value="MFG3190377.1"/>
    <property type="molecule type" value="Genomic_DNA"/>
</dbReference>
<name>A0ABW7BS83_9ACTN</name>
<sequence length="101" mass="10678">MLLEEAAPAAGLRTRLQAGPAARAAVAVAVAELRRPLADAERYGLRERFAQASVDLLRGPGSEQAALAAGAECEGDPEACRRLFERLTRTGPAAAAEPRRR</sequence>
<comment type="caution">
    <text evidence="1">The sequence shown here is derived from an EMBL/GenBank/DDBJ whole genome shotgun (WGS) entry which is preliminary data.</text>
</comment>
<keyword evidence="2" id="KW-1185">Reference proteome</keyword>
<proteinExistence type="predicted"/>
<dbReference type="RefSeq" id="WP_392882217.1">
    <property type="nucleotide sequence ID" value="NZ_JBICZW010000008.1"/>
</dbReference>
<evidence type="ECO:0000313" key="1">
    <source>
        <dbReference type="EMBL" id="MFG3190377.1"/>
    </source>
</evidence>
<reference evidence="1 2" key="1">
    <citation type="submission" date="2024-10" db="EMBL/GenBank/DDBJ databases">
        <title>The Natural Products Discovery Center: Release of the First 8490 Sequenced Strains for Exploring Actinobacteria Biosynthetic Diversity.</title>
        <authorList>
            <person name="Kalkreuter E."/>
            <person name="Kautsar S.A."/>
            <person name="Yang D."/>
            <person name="Bader C.D."/>
            <person name="Teijaro C.N."/>
            <person name="Fluegel L."/>
            <person name="Davis C.M."/>
            <person name="Simpson J.R."/>
            <person name="Lauterbach L."/>
            <person name="Steele A.D."/>
            <person name="Gui C."/>
            <person name="Meng S."/>
            <person name="Li G."/>
            <person name="Viehrig K."/>
            <person name="Ye F."/>
            <person name="Su P."/>
            <person name="Kiefer A.F."/>
            <person name="Nichols A."/>
            <person name="Cepeda A.J."/>
            <person name="Yan W."/>
            <person name="Fan B."/>
            <person name="Jiang Y."/>
            <person name="Adhikari A."/>
            <person name="Zheng C.-J."/>
            <person name="Schuster L."/>
            <person name="Cowan T.M."/>
            <person name="Smanski M.J."/>
            <person name="Chevrette M.G."/>
            <person name="De Carvalho L.P.S."/>
            <person name="Shen B."/>
        </authorList>
    </citation>
    <scope>NUCLEOTIDE SEQUENCE [LARGE SCALE GENOMIC DNA]</scope>
    <source>
        <strain evidence="1 2">NPDC048229</strain>
    </source>
</reference>
<evidence type="ECO:0000313" key="2">
    <source>
        <dbReference type="Proteomes" id="UP001604282"/>
    </source>
</evidence>
<dbReference type="Proteomes" id="UP001604282">
    <property type="component" value="Unassembled WGS sequence"/>
</dbReference>
<accession>A0ABW7BS83</accession>
<protein>
    <submittedName>
        <fullName evidence="1">Uncharacterized protein</fullName>
    </submittedName>
</protein>
<organism evidence="1 2">
    <name type="scientific">Streptomyces omiyaensis</name>
    <dbReference type="NCBI Taxonomy" id="68247"/>
    <lineage>
        <taxon>Bacteria</taxon>
        <taxon>Bacillati</taxon>
        <taxon>Actinomycetota</taxon>
        <taxon>Actinomycetes</taxon>
        <taxon>Kitasatosporales</taxon>
        <taxon>Streptomycetaceae</taxon>
        <taxon>Streptomyces</taxon>
    </lineage>
</organism>
<gene>
    <name evidence="1" type="ORF">ACGFYS_15720</name>
</gene>